<dbReference type="AlphaFoldDB" id="T1G155"/>
<reference evidence="8" key="3">
    <citation type="submission" date="2015-06" db="UniProtKB">
        <authorList>
            <consortium name="EnsemblMetazoa"/>
        </authorList>
    </citation>
    <scope>IDENTIFICATION</scope>
</reference>
<dbReference type="PROSITE" id="PS50102">
    <property type="entry name" value="RRM"/>
    <property type="match status" value="3"/>
</dbReference>
<dbReference type="SUPFAM" id="SSF54928">
    <property type="entry name" value="RNA-binding domain, RBD"/>
    <property type="match status" value="2"/>
</dbReference>
<dbReference type="EnsemblMetazoa" id="HelroT72781">
    <property type="protein sequence ID" value="HelroP72781"/>
    <property type="gene ID" value="HelroG72781"/>
</dbReference>
<evidence type="ECO:0000313" key="7">
    <source>
        <dbReference type="EMBL" id="ESO10189.1"/>
    </source>
</evidence>
<dbReference type="InterPro" id="IPR000504">
    <property type="entry name" value="RRM_dom"/>
</dbReference>
<sequence length="321" mass="35718">MTVQLNKTNLIVNYLPQNLSDKEFHDLFSKAGNLTASKIVRDKATGYSYGFGFVDYETEQDASNAIDVLNGYQIQHKHIKVSYSRVGENVKGANLYLRNLPKDVSESDIERVFAPYGSIVQIRVLANSQGIPKGIGFVLFSSREQAEAAMKDLDGKQPVGFSQPLNIKFAEDNKFKMKASTEAAIPQAFTTPGYVDAFNSVGPVRNQVRMSRFNPITTSNPATLAYNQNVVQGLSQSIMNSQGFVLFVYNIGTETDEFSLWQMFSPYGAVKKVSVIKDNQKNQSKGYGFVTMASYEEALFAIQQLNGYNHNGKNLQVSFKQ</sequence>
<dbReference type="GO" id="GO:0005829">
    <property type="term" value="C:cytosol"/>
    <property type="evidence" value="ECO:0000318"/>
    <property type="project" value="GO_Central"/>
</dbReference>
<dbReference type="OMA" id="NEYGPDE"/>
<evidence type="ECO:0000256" key="5">
    <source>
        <dbReference type="PROSITE-ProRule" id="PRU00176"/>
    </source>
</evidence>
<reference evidence="7 9" key="2">
    <citation type="journal article" date="2013" name="Nature">
        <title>Insights into bilaterian evolution from three spiralian genomes.</title>
        <authorList>
            <person name="Simakov O."/>
            <person name="Marletaz F."/>
            <person name="Cho S.J."/>
            <person name="Edsinger-Gonzales E."/>
            <person name="Havlak P."/>
            <person name="Hellsten U."/>
            <person name="Kuo D.H."/>
            <person name="Larsson T."/>
            <person name="Lv J."/>
            <person name="Arendt D."/>
            <person name="Savage R."/>
            <person name="Osoegawa K."/>
            <person name="de Jong P."/>
            <person name="Grimwood J."/>
            <person name="Chapman J.A."/>
            <person name="Shapiro H."/>
            <person name="Aerts A."/>
            <person name="Otillar R.P."/>
            <person name="Terry A.Y."/>
            <person name="Boore J.L."/>
            <person name="Grigoriev I.V."/>
            <person name="Lindberg D.R."/>
            <person name="Seaver E.C."/>
            <person name="Weisblat D.A."/>
            <person name="Putnam N.H."/>
            <person name="Rokhsar D.S."/>
        </authorList>
    </citation>
    <scope>NUCLEOTIDE SEQUENCE</scope>
</reference>
<dbReference type="GO" id="GO:1990904">
    <property type="term" value="C:ribonucleoprotein complex"/>
    <property type="evidence" value="ECO:0000318"/>
    <property type="project" value="GO_Central"/>
</dbReference>
<dbReference type="Gene3D" id="3.30.70.330">
    <property type="match status" value="3"/>
</dbReference>
<keyword evidence="4" id="KW-0539">Nucleus</keyword>
<evidence type="ECO:0000313" key="9">
    <source>
        <dbReference type="Proteomes" id="UP000015101"/>
    </source>
</evidence>
<dbReference type="GO" id="GO:0008266">
    <property type="term" value="F:poly(U) RNA binding"/>
    <property type="evidence" value="ECO:0000318"/>
    <property type="project" value="GO_Central"/>
</dbReference>
<dbReference type="InterPro" id="IPR035979">
    <property type="entry name" value="RBD_domain_sf"/>
</dbReference>
<dbReference type="KEGG" id="hro:HELRODRAFT_72781"/>
<dbReference type="PRINTS" id="PR00961">
    <property type="entry name" value="HUDSXLRNA"/>
</dbReference>
<reference evidence="9" key="1">
    <citation type="submission" date="2012-12" db="EMBL/GenBank/DDBJ databases">
        <authorList>
            <person name="Hellsten U."/>
            <person name="Grimwood J."/>
            <person name="Chapman J.A."/>
            <person name="Shapiro H."/>
            <person name="Aerts A."/>
            <person name="Otillar R.P."/>
            <person name="Terry A.Y."/>
            <person name="Boore J.L."/>
            <person name="Simakov O."/>
            <person name="Marletaz F."/>
            <person name="Cho S.-J."/>
            <person name="Edsinger-Gonzales E."/>
            <person name="Havlak P."/>
            <person name="Kuo D.-H."/>
            <person name="Larsson T."/>
            <person name="Lv J."/>
            <person name="Arendt D."/>
            <person name="Savage R."/>
            <person name="Osoegawa K."/>
            <person name="de Jong P."/>
            <person name="Lindberg D.R."/>
            <person name="Seaver E.C."/>
            <person name="Weisblat D.A."/>
            <person name="Putnam N.H."/>
            <person name="Grigoriev I.V."/>
            <person name="Rokhsar D.S."/>
        </authorList>
    </citation>
    <scope>NUCLEOTIDE SEQUENCE</scope>
</reference>
<feature type="domain" description="RRM" evidence="6">
    <location>
        <begin position="8"/>
        <end position="86"/>
    </location>
</feature>
<dbReference type="GO" id="GO:0008143">
    <property type="term" value="F:poly(A) binding"/>
    <property type="evidence" value="ECO:0000318"/>
    <property type="project" value="GO_Central"/>
</dbReference>
<proteinExistence type="predicted"/>
<keyword evidence="3 5" id="KW-0694">RNA-binding</keyword>
<dbReference type="InterPro" id="IPR003954">
    <property type="entry name" value="RRM_euk-type"/>
</dbReference>
<evidence type="ECO:0000256" key="4">
    <source>
        <dbReference type="ARBA" id="ARBA00023242"/>
    </source>
</evidence>
<keyword evidence="2" id="KW-0677">Repeat</keyword>
<dbReference type="RefSeq" id="XP_009012003.1">
    <property type="nucleotide sequence ID" value="XM_009013755.1"/>
</dbReference>
<accession>T1G155</accession>
<dbReference type="InParanoid" id="T1G155"/>
<dbReference type="GO" id="GO:0010629">
    <property type="term" value="P:negative regulation of gene expression"/>
    <property type="evidence" value="ECO:0007669"/>
    <property type="project" value="UniProtKB-ARBA"/>
</dbReference>
<dbReference type="STRING" id="6412.T1G155"/>
<dbReference type="HOGENOM" id="CLU_026186_2_2_1"/>
<dbReference type="GeneID" id="20214803"/>
<dbReference type="Pfam" id="PF00076">
    <property type="entry name" value="RRM_1"/>
    <property type="match status" value="3"/>
</dbReference>
<feature type="domain" description="RRM" evidence="6">
    <location>
        <begin position="244"/>
        <end position="321"/>
    </location>
</feature>
<dbReference type="PANTHER" id="PTHR48025:SF1">
    <property type="entry name" value="RRM DOMAIN-CONTAINING PROTEIN"/>
    <property type="match status" value="1"/>
</dbReference>
<name>T1G155_HELRO</name>
<evidence type="ECO:0000259" key="6">
    <source>
        <dbReference type="PROSITE" id="PS50102"/>
    </source>
</evidence>
<dbReference type="FunFam" id="3.30.70.330:FF:000205">
    <property type="entry name" value="Sex lethal, isoform B"/>
    <property type="match status" value="1"/>
</dbReference>
<dbReference type="eggNOG" id="KOG0145">
    <property type="taxonomic scope" value="Eukaryota"/>
</dbReference>
<dbReference type="SMART" id="SM00361">
    <property type="entry name" value="RRM_1"/>
    <property type="match status" value="3"/>
</dbReference>
<feature type="domain" description="RRM" evidence="6">
    <location>
        <begin position="93"/>
        <end position="172"/>
    </location>
</feature>
<dbReference type="EMBL" id="KB095905">
    <property type="protein sequence ID" value="ESO10189.1"/>
    <property type="molecule type" value="Genomic_DNA"/>
</dbReference>
<dbReference type="EMBL" id="AMQM01002891">
    <property type="status" value="NOT_ANNOTATED_CDS"/>
    <property type="molecule type" value="Genomic_DNA"/>
</dbReference>
<evidence type="ECO:0000313" key="8">
    <source>
        <dbReference type="EnsemblMetazoa" id="HelroP72781"/>
    </source>
</evidence>
<comment type="subcellular location">
    <subcellularLocation>
        <location evidence="1">Nucleus</location>
    </subcellularLocation>
</comment>
<organism evidence="8 9">
    <name type="scientific">Helobdella robusta</name>
    <name type="common">Californian leech</name>
    <dbReference type="NCBI Taxonomy" id="6412"/>
    <lineage>
        <taxon>Eukaryota</taxon>
        <taxon>Metazoa</taxon>
        <taxon>Spiralia</taxon>
        <taxon>Lophotrochozoa</taxon>
        <taxon>Annelida</taxon>
        <taxon>Clitellata</taxon>
        <taxon>Hirudinea</taxon>
        <taxon>Rhynchobdellida</taxon>
        <taxon>Glossiphoniidae</taxon>
        <taxon>Helobdella</taxon>
    </lineage>
</organism>
<dbReference type="Proteomes" id="UP000015101">
    <property type="component" value="Unassembled WGS sequence"/>
</dbReference>
<dbReference type="CTD" id="20214803"/>
<dbReference type="SMART" id="SM00360">
    <property type="entry name" value="RRM"/>
    <property type="match status" value="3"/>
</dbReference>
<gene>
    <name evidence="8" type="primary">20214803</name>
    <name evidence="7" type="ORF">HELRODRAFT_72781</name>
</gene>
<evidence type="ECO:0000256" key="3">
    <source>
        <dbReference type="ARBA" id="ARBA00022884"/>
    </source>
</evidence>
<dbReference type="FunFam" id="3.30.70.330:FF:000383">
    <property type="entry name" value="Sex lethal, isoform D"/>
    <property type="match status" value="1"/>
</dbReference>
<dbReference type="InterPro" id="IPR050502">
    <property type="entry name" value="Euk_RNA-bind_prot"/>
</dbReference>
<dbReference type="GO" id="GO:0005634">
    <property type="term" value="C:nucleus"/>
    <property type="evidence" value="ECO:0000318"/>
    <property type="project" value="GO_Central"/>
</dbReference>
<dbReference type="OrthoDB" id="266020at2759"/>
<dbReference type="InterPro" id="IPR002343">
    <property type="entry name" value="Hud_Sxl_RNA"/>
</dbReference>
<evidence type="ECO:0000256" key="1">
    <source>
        <dbReference type="ARBA" id="ARBA00004123"/>
    </source>
</evidence>
<dbReference type="GO" id="GO:0050686">
    <property type="term" value="P:negative regulation of mRNA processing"/>
    <property type="evidence" value="ECO:0007669"/>
    <property type="project" value="UniProtKB-ARBA"/>
</dbReference>
<dbReference type="InterPro" id="IPR012677">
    <property type="entry name" value="Nucleotide-bd_a/b_plait_sf"/>
</dbReference>
<dbReference type="PANTHER" id="PTHR48025">
    <property type="entry name" value="OS02G0815200 PROTEIN"/>
    <property type="match status" value="1"/>
</dbReference>
<dbReference type="GO" id="GO:0009967">
    <property type="term" value="P:positive regulation of signal transduction"/>
    <property type="evidence" value="ECO:0007669"/>
    <property type="project" value="UniProtKB-ARBA"/>
</dbReference>
<keyword evidence="9" id="KW-1185">Reference proteome</keyword>
<protein>
    <recommendedName>
        <fullName evidence="6">RRM domain-containing protein</fullName>
    </recommendedName>
</protein>
<evidence type="ECO:0000256" key="2">
    <source>
        <dbReference type="ARBA" id="ARBA00022737"/>
    </source>
</evidence>
<dbReference type="GO" id="GO:0003730">
    <property type="term" value="F:mRNA 3'-UTR binding"/>
    <property type="evidence" value="ECO:0000318"/>
    <property type="project" value="GO_Central"/>
</dbReference>